<dbReference type="InterPro" id="IPR050430">
    <property type="entry name" value="Peptidase_S1"/>
</dbReference>
<organism evidence="11 12">
    <name type="scientific">Aquatica leii</name>
    <dbReference type="NCBI Taxonomy" id="1421715"/>
    <lineage>
        <taxon>Eukaryota</taxon>
        <taxon>Metazoa</taxon>
        <taxon>Ecdysozoa</taxon>
        <taxon>Arthropoda</taxon>
        <taxon>Hexapoda</taxon>
        <taxon>Insecta</taxon>
        <taxon>Pterygota</taxon>
        <taxon>Neoptera</taxon>
        <taxon>Endopterygota</taxon>
        <taxon>Coleoptera</taxon>
        <taxon>Polyphaga</taxon>
        <taxon>Elateriformia</taxon>
        <taxon>Elateroidea</taxon>
        <taxon>Lampyridae</taxon>
        <taxon>Luciolinae</taxon>
        <taxon>Aquatica</taxon>
    </lineage>
</organism>
<evidence type="ECO:0000256" key="5">
    <source>
        <dbReference type="ARBA" id="ARBA00022801"/>
    </source>
</evidence>
<keyword evidence="12" id="KW-1185">Reference proteome</keyword>
<dbReference type="InterPro" id="IPR001254">
    <property type="entry name" value="Trypsin_dom"/>
</dbReference>
<evidence type="ECO:0000256" key="7">
    <source>
        <dbReference type="ARBA" id="ARBA00023157"/>
    </source>
</evidence>
<proteinExistence type="inferred from homology"/>
<dbReference type="GO" id="GO:0004252">
    <property type="term" value="F:serine-type endopeptidase activity"/>
    <property type="evidence" value="ECO:0007669"/>
    <property type="project" value="InterPro"/>
</dbReference>
<dbReference type="Proteomes" id="UP001353858">
    <property type="component" value="Unassembled WGS sequence"/>
</dbReference>
<dbReference type="InterPro" id="IPR009003">
    <property type="entry name" value="Peptidase_S1_PA"/>
</dbReference>
<dbReference type="InterPro" id="IPR001314">
    <property type="entry name" value="Peptidase_S1A"/>
</dbReference>
<keyword evidence="9" id="KW-0732">Signal</keyword>
<dbReference type="InterPro" id="IPR043504">
    <property type="entry name" value="Peptidase_S1_PA_chymotrypsin"/>
</dbReference>
<feature type="signal peptide" evidence="9">
    <location>
        <begin position="1"/>
        <end position="20"/>
    </location>
</feature>
<evidence type="ECO:0000259" key="10">
    <source>
        <dbReference type="PROSITE" id="PS50240"/>
    </source>
</evidence>
<dbReference type="FunFam" id="2.40.10.10:FF:000047">
    <property type="entry name" value="Trypsin eta"/>
    <property type="match status" value="1"/>
</dbReference>
<evidence type="ECO:0000256" key="4">
    <source>
        <dbReference type="ARBA" id="ARBA00022670"/>
    </source>
</evidence>
<dbReference type="CDD" id="cd00190">
    <property type="entry name" value="Tryp_SPc"/>
    <property type="match status" value="1"/>
</dbReference>
<dbReference type="AlphaFoldDB" id="A0AAN7P827"/>
<keyword evidence="5 8" id="KW-0378">Hydrolase</keyword>
<dbReference type="GO" id="GO:0005576">
    <property type="term" value="C:extracellular region"/>
    <property type="evidence" value="ECO:0007669"/>
    <property type="project" value="UniProtKB-SubCell"/>
</dbReference>
<keyword evidence="4 8" id="KW-0645">Protease</keyword>
<sequence length="248" mass="26191">MALILMCVLVLLSVCASIFAGTNRIVGGSTAADGQYPYQVSLRSYQNSHFCGGSVINYGWVLTAGHCVYGKSGSEMIVVTGTNNLYSGGSVYSVSQVIWHDSYNPSINVNDIALLRIYGKIAYNAKVQPITLSDSTPTSGTSCILSGWGLTSYPSQQLPSYLQHIRLTAISLNQCYAALPGMPVSNGNLCTYQAPGQGACQGDSGGPLVANSRQVGVVSWGVPCAKGVPDVFTNVAVYRNWIRSKAGV</sequence>
<dbReference type="InterPro" id="IPR018114">
    <property type="entry name" value="TRYPSIN_HIS"/>
</dbReference>
<dbReference type="PANTHER" id="PTHR24276:SF98">
    <property type="entry name" value="FI18310P1-RELATED"/>
    <property type="match status" value="1"/>
</dbReference>
<dbReference type="PRINTS" id="PR00722">
    <property type="entry name" value="CHYMOTRYPSIN"/>
</dbReference>
<keyword evidence="6 8" id="KW-0720">Serine protease</keyword>
<comment type="similarity">
    <text evidence="2">Belongs to the peptidase S1 family.</text>
</comment>
<evidence type="ECO:0000256" key="2">
    <source>
        <dbReference type="ARBA" id="ARBA00007664"/>
    </source>
</evidence>
<keyword evidence="7" id="KW-1015">Disulfide bond</keyword>
<evidence type="ECO:0000313" key="11">
    <source>
        <dbReference type="EMBL" id="KAK4878093.1"/>
    </source>
</evidence>
<keyword evidence="3" id="KW-0964">Secreted</keyword>
<evidence type="ECO:0000313" key="12">
    <source>
        <dbReference type="Proteomes" id="UP001353858"/>
    </source>
</evidence>
<evidence type="ECO:0000256" key="1">
    <source>
        <dbReference type="ARBA" id="ARBA00004613"/>
    </source>
</evidence>
<dbReference type="PANTHER" id="PTHR24276">
    <property type="entry name" value="POLYSERASE-RELATED"/>
    <property type="match status" value="1"/>
</dbReference>
<evidence type="ECO:0000256" key="9">
    <source>
        <dbReference type="SAM" id="SignalP"/>
    </source>
</evidence>
<evidence type="ECO:0000256" key="3">
    <source>
        <dbReference type="ARBA" id="ARBA00022525"/>
    </source>
</evidence>
<feature type="domain" description="Peptidase S1" evidence="10">
    <location>
        <begin position="25"/>
        <end position="247"/>
    </location>
</feature>
<comment type="subcellular location">
    <subcellularLocation>
        <location evidence="1">Secreted</location>
    </subcellularLocation>
</comment>
<accession>A0AAN7P827</accession>
<gene>
    <name evidence="11" type="ORF">RN001_010599</name>
</gene>
<dbReference type="EMBL" id="JARPUR010000004">
    <property type="protein sequence ID" value="KAK4878093.1"/>
    <property type="molecule type" value="Genomic_DNA"/>
</dbReference>
<dbReference type="PROSITE" id="PS00135">
    <property type="entry name" value="TRYPSIN_SER"/>
    <property type="match status" value="1"/>
</dbReference>
<dbReference type="Pfam" id="PF00089">
    <property type="entry name" value="Trypsin"/>
    <property type="match status" value="1"/>
</dbReference>
<name>A0AAN7P827_9COLE</name>
<dbReference type="SUPFAM" id="SSF50494">
    <property type="entry name" value="Trypsin-like serine proteases"/>
    <property type="match status" value="1"/>
</dbReference>
<reference evidence="12" key="1">
    <citation type="submission" date="2023-01" db="EMBL/GenBank/DDBJ databases">
        <title>Key to firefly adult light organ development and bioluminescence: homeobox transcription factors regulate luciferase expression and transportation to peroxisome.</title>
        <authorList>
            <person name="Fu X."/>
        </authorList>
    </citation>
    <scope>NUCLEOTIDE SEQUENCE [LARGE SCALE GENOMIC DNA]</scope>
</reference>
<feature type="chain" id="PRO_5042949724" description="Peptidase S1 domain-containing protein" evidence="9">
    <location>
        <begin position="21"/>
        <end position="248"/>
    </location>
</feature>
<dbReference type="SMART" id="SM00020">
    <property type="entry name" value="Tryp_SPc"/>
    <property type="match status" value="1"/>
</dbReference>
<evidence type="ECO:0000256" key="8">
    <source>
        <dbReference type="RuleBase" id="RU363034"/>
    </source>
</evidence>
<protein>
    <recommendedName>
        <fullName evidence="10">Peptidase S1 domain-containing protein</fullName>
    </recommendedName>
</protein>
<dbReference type="Gene3D" id="2.40.10.10">
    <property type="entry name" value="Trypsin-like serine proteases"/>
    <property type="match status" value="2"/>
</dbReference>
<dbReference type="PROSITE" id="PS00134">
    <property type="entry name" value="TRYPSIN_HIS"/>
    <property type="match status" value="1"/>
</dbReference>
<dbReference type="InterPro" id="IPR033116">
    <property type="entry name" value="TRYPSIN_SER"/>
</dbReference>
<dbReference type="PROSITE" id="PS50240">
    <property type="entry name" value="TRYPSIN_DOM"/>
    <property type="match status" value="1"/>
</dbReference>
<evidence type="ECO:0000256" key="6">
    <source>
        <dbReference type="ARBA" id="ARBA00022825"/>
    </source>
</evidence>
<comment type="caution">
    <text evidence="11">The sequence shown here is derived from an EMBL/GenBank/DDBJ whole genome shotgun (WGS) entry which is preliminary data.</text>
</comment>
<dbReference type="GO" id="GO:0016485">
    <property type="term" value="P:protein processing"/>
    <property type="evidence" value="ECO:0007669"/>
    <property type="project" value="UniProtKB-ARBA"/>
</dbReference>